<feature type="domain" description="G-protein coupled receptors family 1 profile" evidence="9">
    <location>
        <begin position="40"/>
        <end position="257"/>
    </location>
</feature>
<dbReference type="GO" id="GO:0004930">
    <property type="term" value="F:G protein-coupled receptor activity"/>
    <property type="evidence" value="ECO:0007669"/>
    <property type="project" value="UniProtKB-KW"/>
</dbReference>
<keyword evidence="5 8" id="KW-0472">Membrane</keyword>
<keyword evidence="7" id="KW-0807">Transducer</keyword>
<evidence type="ECO:0000256" key="3">
    <source>
        <dbReference type="ARBA" id="ARBA00022989"/>
    </source>
</evidence>
<protein>
    <recommendedName>
        <fullName evidence="9">G-protein coupled receptors family 1 profile domain-containing protein</fullName>
    </recommendedName>
</protein>
<evidence type="ECO:0000256" key="6">
    <source>
        <dbReference type="ARBA" id="ARBA00023170"/>
    </source>
</evidence>
<feature type="transmembrane region" description="Helical" evidence="8">
    <location>
        <begin position="58"/>
        <end position="81"/>
    </location>
</feature>
<organism evidence="10 11">
    <name type="scientific">Magallana gigas</name>
    <name type="common">Pacific oyster</name>
    <name type="synonym">Crassostrea gigas</name>
    <dbReference type="NCBI Taxonomy" id="29159"/>
    <lineage>
        <taxon>Eukaryota</taxon>
        <taxon>Metazoa</taxon>
        <taxon>Spiralia</taxon>
        <taxon>Lophotrochozoa</taxon>
        <taxon>Mollusca</taxon>
        <taxon>Bivalvia</taxon>
        <taxon>Autobranchia</taxon>
        <taxon>Pteriomorphia</taxon>
        <taxon>Ostreida</taxon>
        <taxon>Ostreoidea</taxon>
        <taxon>Ostreidae</taxon>
        <taxon>Magallana</taxon>
    </lineage>
</organism>
<evidence type="ECO:0000256" key="5">
    <source>
        <dbReference type="ARBA" id="ARBA00023136"/>
    </source>
</evidence>
<dbReference type="InterPro" id="IPR000276">
    <property type="entry name" value="GPCR_Rhodpsn"/>
</dbReference>
<dbReference type="PANTHER" id="PTHR24243:SF230">
    <property type="entry name" value="G-PROTEIN COUPLED RECEPTORS FAMILY 1 PROFILE DOMAIN-CONTAINING PROTEIN"/>
    <property type="match status" value="1"/>
</dbReference>
<feature type="transmembrane region" description="Helical" evidence="8">
    <location>
        <begin position="101"/>
        <end position="121"/>
    </location>
</feature>
<keyword evidence="6" id="KW-0675">Receptor</keyword>
<keyword evidence="11" id="KW-1185">Reference proteome</keyword>
<dbReference type="EnsemblMetazoa" id="G26868.1">
    <property type="protein sequence ID" value="G26868.1:cds"/>
    <property type="gene ID" value="G26868"/>
</dbReference>
<reference evidence="10" key="1">
    <citation type="submission" date="2022-08" db="UniProtKB">
        <authorList>
            <consortium name="EnsemblMetazoa"/>
        </authorList>
    </citation>
    <scope>IDENTIFICATION</scope>
    <source>
        <strain evidence="10">05x7-T-G4-1.051#20</strain>
    </source>
</reference>
<evidence type="ECO:0000256" key="7">
    <source>
        <dbReference type="ARBA" id="ARBA00023224"/>
    </source>
</evidence>
<sequence>MSENTTTCPDAPSCENDICKTANYIWMIISPVLLAFGLIGGLLISIVLIRIRFQTTPLLFFLFTLAITDMVILCVGLLRLWVLETWQIDIRDLSNAGCKLLHFFVYFSMQFSSWILVCVTVERFIKCRYMTYTSMVTVKKCMTSLLVIFVVLGSLNSHYFWTHGFVLSKYNTTVCGVLPEYETFDECIVYTLQYSNYAVSYIFYTVYDKRIRRQLKQIIRATKPRFRSHGSQYTMDSCSTEIHTVSSSVSIKSVSQK</sequence>
<keyword evidence="3 8" id="KW-1133">Transmembrane helix</keyword>
<feature type="transmembrane region" description="Helical" evidence="8">
    <location>
        <begin position="24"/>
        <end position="51"/>
    </location>
</feature>
<dbReference type="GO" id="GO:0005886">
    <property type="term" value="C:plasma membrane"/>
    <property type="evidence" value="ECO:0007669"/>
    <property type="project" value="TreeGrafter"/>
</dbReference>
<dbReference type="PRINTS" id="PR00237">
    <property type="entry name" value="GPCRRHODOPSN"/>
</dbReference>
<accession>A0A8W8LBY3</accession>
<evidence type="ECO:0000313" key="10">
    <source>
        <dbReference type="EnsemblMetazoa" id="G26868.1:cds"/>
    </source>
</evidence>
<comment type="subcellular location">
    <subcellularLocation>
        <location evidence="1">Membrane</location>
        <topology evidence="1">Multi-pass membrane protein</topology>
    </subcellularLocation>
</comment>
<dbReference type="PANTHER" id="PTHR24243">
    <property type="entry name" value="G-PROTEIN COUPLED RECEPTOR"/>
    <property type="match status" value="1"/>
</dbReference>
<dbReference type="Pfam" id="PF00001">
    <property type="entry name" value="7tm_1"/>
    <property type="match status" value="1"/>
</dbReference>
<dbReference type="Proteomes" id="UP000005408">
    <property type="component" value="Unassembled WGS sequence"/>
</dbReference>
<proteinExistence type="predicted"/>
<evidence type="ECO:0000256" key="2">
    <source>
        <dbReference type="ARBA" id="ARBA00022692"/>
    </source>
</evidence>
<feature type="transmembrane region" description="Helical" evidence="8">
    <location>
        <begin position="142"/>
        <end position="161"/>
    </location>
</feature>
<evidence type="ECO:0000313" key="11">
    <source>
        <dbReference type="Proteomes" id="UP000005408"/>
    </source>
</evidence>
<dbReference type="Gene3D" id="1.20.1070.10">
    <property type="entry name" value="Rhodopsin 7-helix transmembrane proteins"/>
    <property type="match status" value="1"/>
</dbReference>
<evidence type="ECO:0000256" key="8">
    <source>
        <dbReference type="SAM" id="Phobius"/>
    </source>
</evidence>
<name>A0A8W8LBY3_MAGGI</name>
<evidence type="ECO:0000259" key="9">
    <source>
        <dbReference type="PROSITE" id="PS50262"/>
    </source>
</evidence>
<dbReference type="InterPro" id="IPR017452">
    <property type="entry name" value="GPCR_Rhodpsn_7TM"/>
</dbReference>
<keyword evidence="2 8" id="KW-0812">Transmembrane</keyword>
<dbReference type="CDD" id="cd00637">
    <property type="entry name" value="7tm_classA_rhodopsin-like"/>
    <property type="match status" value="1"/>
</dbReference>
<dbReference type="AlphaFoldDB" id="A0A8W8LBY3"/>
<dbReference type="PROSITE" id="PS50262">
    <property type="entry name" value="G_PROTEIN_RECEP_F1_2"/>
    <property type="match status" value="1"/>
</dbReference>
<evidence type="ECO:0000256" key="4">
    <source>
        <dbReference type="ARBA" id="ARBA00023040"/>
    </source>
</evidence>
<keyword evidence="4" id="KW-0297">G-protein coupled receptor</keyword>
<feature type="transmembrane region" description="Helical" evidence="8">
    <location>
        <begin position="188"/>
        <end position="207"/>
    </location>
</feature>
<evidence type="ECO:0000256" key="1">
    <source>
        <dbReference type="ARBA" id="ARBA00004141"/>
    </source>
</evidence>
<dbReference type="SUPFAM" id="SSF81321">
    <property type="entry name" value="Family A G protein-coupled receptor-like"/>
    <property type="match status" value="1"/>
</dbReference>